<dbReference type="InterPro" id="IPR036867">
    <property type="entry name" value="R3H_dom_sf"/>
</dbReference>
<dbReference type="PANTHER" id="PTHR35800">
    <property type="entry name" value="PROTEIN JAG"/>
    <property type="match status" value="1"/>
</dbReference>
<sequence>MEKKHAEETLNKILSYMNVSTSLKTEEVDDGSLEITISGDDLNFLIGYRGESLEALQTLLNLMLFKETGNWSFVSIDINNYKKDRYSKIEGIAKNYIDRVRFANKEVELPVMSSFERKHVHLFISGYDDIKSESIGEGSQRRVVLKPS</sequence>
<dbReference type="PROSITE" id="PS51061">
    <property type="entry name" value="R3H"/>
    <property type="match status" value="1"/>
</dbReference>
<dbReference type="SMART" id="SM00393">
    <property type="entry name" value="R3H"/>
    <property type="match status" value="1"/>
</dbReference>
<dbReference type="Proteomes" id="UP000177763">
    <property type="component" value="Unassembled WGS sequence"/>
</dbReference>
<dbReference type="CDD" id="cd02414">
    <property type="entry name" value="KH-II_Jag"/>
    <property type="match status" value="1"/>
</dbReference>
<dbReference type="Gene3D" id="3.30.1370.50">
    <property type="entry name" value="R3H-like domain"/>
    <property type="match status" value="1"/>
</dbReference>
<dbReference type="SUPFAM" id="SSF82708">
    <property type="entry name" value="R3H domain"/>
    <property type="match status" value="1"/>
</dbReference>
<comment type="caution">
    <text evidence="2">The sequence shown here is derived from an EMBL/GenBank/DDBJ whole genome shotgun (WGS) entry which is preliminary data.</text>
</comment>
<dbReference type="InterPro" id="IPR039247">
    <property type="entry name" value="KhpB"/>
</dbReference>
<name>A0A1F4VJK8_UNCKA</name>
<reference evidence="2 3" key="1">
    <citation type="journal article" date="2016" name="Nat. Commun.">
        <title>Thousands of microbial genomes shed light on interconnected biogeochemical processes in an aquifer system.</title>
        <authorList>
            <person name="Anantharaman K."/>
            <person name="Brown C.T."/>
            <person name="Hug L.A."/>
            <person name="Sharon I."/>
            <person name="Castelle C.J."/>
            <person name="Probst A.J."/>
            <person name="Thomas B.C."/>
            <person name="Singh A."/>
            <person name="Wilkins M.J."/>
            <person name="Karaoz U."/>
            <person name="Brodie E.L."/>
            <person name="Williams K.H."/>
            <person name="Hubbard S.S."/>
            <person name="Banfield J.F."/>
        </authorList>
    </citation>
    <scope>NUCLEOTIDE SEQUENCE [LARGE SCALE GENOMIC DNA]</scope>
</reference>
<proteinExistence type="predicted"/>
<dbReference type="InterPro" id="IPR015946">
    <property type="entry name" value="KH_dom-like_a/b"/>
</dbReference>
<evidence type="ECO:0000259" key="1">
    <source>
        <dbReference type="PROSITE" id="PS51061"/>
    </source>
</evidence>
<evidence type="ECO:0000313" key="3">
    <source>
        <dbReference type="Proteomes" id="UP000177763"/>
    </source>
</evidence>
<protein>
    <recommendedName>
        <fullName evidence="1">R3H domain-containing protein</fullName>
    </recommendedName>
</protein>
<dbReference type="InterPro" id="IPR001374">
    <property type="entry name" value="R3H_dom"/>
</dbReference>
<dbReference type="STRING" id="1802630.A3H26_02365"/>
<dbReference type="Pfam" id="PF13083">
    <property type="entry name" value="KH_KhpA-B"/>
    <property type="match status" value="1"/>
</dbReference>
<dbReference type="InterPro" id="IPR038008">
    <property type="entry name" value="Jag_KH"/>
</dbReference>
<dbReference type="EMBL" id="MEVN01000020">
    <property type="protein sequence ID" value="OGC57150.1"/>
    <property type="molecule type" value="Genomic_DNA"/>
</dbReference>
<dbReference type="Pfam" id="PF01424">
    <property type="entry name" value="R3H"/>
    <property type="match status" value="1"/>
</dbReference>
<evidence type="ECO:0000313" key="2">
    <source>
        <dbReference type="EMBL" id="OGC57150.1"/>
    </source>
</evidence>
<dbReference type="AlphaFoldDB" id="A0A1F4VJK8"/>
<dbReference type="Gene3D" id="3.30.300.20">
    <property type="match status" value="1"/>
</dbReference>
<dbReference type="GO" id="GO:0003723">
    <property type="term" value="F:RNA binding"/>
    <property type="evidence" value="ECO:0007669"/>
    <property type="project" value="InterPro"/>
</dbReference>
<accession>A0A1F4VJK8</accession>
<gene>
    <name evidence="2" type="ORF">A3H26_02365</name>
</gene>
<dbReference type="PANTHER" id="PTHR35800:SF1">
    <property type="entry name" value="RNA-BINDING PROTEIN KHPB"/>
    <property type="match status" value="1"/>
</dbReference>
<organism evidence="2 3">
    <name type="scientific">candidate division WWE3 bacterium RIFCSPLOWO2_12_FULL_36_10</name>
    <dbReference type="NCBI Taxonomy" id="1802630"/>
    <lineage>
        <taxon>Bacteria</taxon>
        <taxon>Katanobacteria</taxon>
    </lineage>
</organism>
<feature type="domain" description="R3H" evidence="1">
    <location>
        <begin position="83"/>
        <end position="148"/>
    </location>
</feature>